<protein>
    <recommendedName>
        <fullName evidence="4">DUF4331 domain-containing protein</fullName>
    </recommendedName>
</protein>
<dbReference type="EMBL" id="JALKCG010000001">
    <property type="protein sequence ID" value="MCK0207149.1"/>
    <property type="molecule type" value="Genomic_DNA"/>
</dbReference>
<dbReference type="RefSeq" id="WP_247198895.1">
    <property type="nucleotide sequence ID" value="NZ_JALKCG010000001.1"/>
</dbReference>
<name>A0ABT0DIN8_9HYPH</name>
<evidence type="ECO:0008006" key="4">
    <source>
        <dbReference type="Google" id="ProtNLM"/>
    </source>
</evidence>
<evidence type="ECO:0000313" key="3">
    <source>
        <dbReference type="Proteomes" id="UP001202867"/>
    </source>
</evidence>
<keyword evidence="1" id="KW-0732">Signal</keyword>
<feature type="chain" id="PRO_5046623957" description="DUF4331 domain-containing protein" evidence="1">
    <location>
        <begin position="32"/>
        <end position="122"/>
    </location>
</feature>
<organism evidence="2 3">
    <name type="scientific">Ancylobacter koreensis</name>
    <dbReference type="NCBI Taxonomy" id="266121"/>
    <lineage>
        <taxon>Bacteria</taxon>
        <taxon>Pseudomonadati</taxon>
        <taxon>Pseudomonadota</taxon>
        <taxon>Alphaproteobacteria</taxon>
        <taxon>Hyphomicrobiales</taxon>
        <taxon>Xanthobacteraceae</taxon>
        <taxon>Ancylobacter</taxon>
    </lineage>
</organism>
<keyword evidence="3" id="KW-1185">Reference proteome</keyword>
<gene>
    <name evidence="2" type="ORF">MWN33_03785</name>
</gene>
<proteinExistence type="predicted"/>
<accession>A0ABT0DIN8</accession>
<reference evidence="2 3" key="1">
    <citation type="submission" date="2022-04" db="EMBL/GenBank/DDBJ databases">
        <authorList>
            <person name="Grouzdev D.S."/>
            <person name="Pantiukh K.S."/>
            <person name="Krutkina M.S."/>
        </authorList>
    </citation>
    <scope>NUCLEOTIDE SEQUENCE [LARGE SCALE GENOMIC DNA]</scope>
    <source>
        <strain evidence="2 3">Jip08</strain>
    </source>
</reference>
<feature type="signal peptide" evidence="1">
    <location>
        <begin position="1"/>
        <end position="31"/>
    </location>
</feature>
<reference evidence="3" key="2">
    <citation type="submission" date="2023-07" db="EMBL/GenBank/DDBJ databases">
        <title>Ancylobacter moscoviensis sp. nov., facultatively methylotrophic bacteria from activated sludge and the reclassification of Starkeya novella (Starkey 1934) Kelly et al. 2000 as Ancylobacter novellus comb. nov., Starkeya koreensis Im et al. 2006 as Ancylobacter koreensis comb.nov., Angulomicrobium tetraedrale Vasil'eva et al. 1986 as Ancylobacter tetraedralis comb. nov., Angulomicrobium amanitiforme Fritz et al. 2004 as Ancylobacter amanitiformis comb. nov. and Methylorhabdus multivorans Doronina et al. 1996 as Ancylobacter multivorans comb. nov. and emended description of the genus Ancylobacter.</title>
        <authorList>
            <person name="Doronina N."/>
            <person name="Chemodurova A."/>
            <person name="Grouzdev D."/>
            <person name="Koziaeva V."/>
            <person name="Shi W."/>
            <person name="Wu L."/>
            <person name="Kaparullina E."/>
        </authorList>
    </citation>
    <scope>NUCLEOTIDE SEQUENCE [LARGE SCALE GENOMIC DNA]</scope>
    <source>
        <strain evidence="3">Jip08</strain>
    </source>
</reference>
<evidence type="ECO:0000256" key="1">
    <source>
        <dbReference type="SAM" id="SignalP"/>
    </source>
</evidence>
<comment type="caution">
    <text evidence="2">The sequence shown here is derived from an EMBL/GenBank/DDBJ whole genome shotgun (WGS) entry which is preliminary data.</text>
</comment>
<sequence>MYPTRQHAFLLATILAALLAAPLSGAGAALADDAGLKLVQGDLFTNDVGSVLNVAVVNDTPNTVGSVGVQCAFTAKGKPVGSAGVIIFNIVAGEKGQDQVHLLGPKADGATCSITGTTPPAP</sequence>
<evidence type="ECO:0000313" key="2">
    <source>
        <dbReference type="EMBL" id="MCK0207149.1"/>
    </source>
</evidence>
<dbReference type="Proteomes" id="UP001202867">
    <property type="component" value="Unassembled WGS sequence"/>
</dbReference>